<dbReference type="GO" id="GO:0005525">
    <property type="term" value="F:GTP binding"/>
    <property type="evidence" value="ECO:0007669"/>
    <property type="project" value="InterPro"/>
</dbReference>
<evidence type="ECO:0000313" key="4">
    <source>
        <dbReference type="Proteomes" id="UP000179807"/>
    </source>
</evidence>
<dbReference type="FunFam" id="3.40.50.300:FF:000808">
    <property type="entry name" value="Small GTP-binding protein, putative"/>
    <property type="match status" value="1"/>
</dbReference>
<feature type="compositionally biased region" description="Polar residues" evidence="2">
    <location>
        <begin position="201"/>
        <end position="217"/>
    </location>
</feature>
<evidence type="ECO:0000313" key="3">
    <source>
        <dbReference type="EMBL" id="OHT09729.1"/>
    </source>
</evidence>
<evidence type="ECO:0000256" key="1">
    <source>
        <dbReference type="ARBA" id="ARBA00022741"/>
    </source>
</evidence>
<dbReference type="SMART" id="SM00176">
    <property type="entry name" value="RAN"/>
    <property type="match status" value="1"/>
</dbReference>
<sequence length="224" mass="24986">MVNNVKCQIHNSPYFTFFAITSQCHNNQMKTKNILKIVIVGDSDTGKTALTVRYVNGVFDPGTTPTIGVANFNKIVKIEDREYDVSLWDTAGSEKYRGLTPNYYRKADGAIVVFDVNNSSSFNSVIRWISDVQNYSNAQIVVCGNKIDISDHHREVTTAEISKLTKMIGIPYVETSALSGVGVFQLFESLYKEINLRDSPKSQISDENMKSTTTSENPQKEGCC</sequence>
<feature type="region of interest" description="Disordered" evidence="2">
    <location>
        <begin position="201"/>
        <end position="224"/>
    </location>
</feature>
<organism evidence="3 4">
    <name type="scientific">Tritrichomonas foetus</name>
    <dbReference type="NCBI Taxonomy" id="1144522"/>
    <lineage>
        <taxon>Eukaryota</taxon>
        <taxon>Metamonada</taxon>
        <taxon>Parabasalia</taxon>
        <taxon>Tritrichomonadida</taxon>
        <taxon>Tritrichomonadidae</taxon>
        <taxon>Tritrichomonas</taxon>
    </lineage>
</organism>
<dbReference type="SMART" id="SM00177">
    <property type="entry name" value="ARF"/>
    <property type="match status" value="1"/>
</dbReference>
<proteinExistence type="predicted"/>
<dbReference type="InterPro" id="IPR005225">
    <property type="entry name" value="Small_GTP-bd"/>
</dbReference>
<dbReference type="SUPFAM" id="SSF52540">
    <property type="entry name" value="P-loop containing nucleoside triphosphate hydrolases"/>
    <property type="match status" value="1"/>
</dbReference>
<dbReference type="RefSeq" id="XP_068362865.1">
    <property type="nucleotide sequence ID" value="XM_068501845.1"/>
</dbReference>
<dbReference type="EMBL" id="MLAK01000631">
    <property type="protein sequence ID" value="OHT09729.1"/>
    <property type="molecule type" value="Genomic_DNA"/>
</dbReference>
<name>A0A1J4KE73_9EUKA</name>
<dbReference type="SMART" id="SM00175">
    <property type="entry name" value="RAB"/>
    <property type="match status" value="1"/>
</dbReference>
<dbReference type="PRINTS" id="PR00449">
    <property type="entry name" value="RASTRNSFRMNG"/>
</dbReference>
<dbReference type="VEuPathDB" id="TrichDB:TRFO_21240"/>
<dbReference type="SMART" id="SM00173">
    <property type="entry name" value="RAS"/>
    <property type="match status" value="1"/>
</dbReference>
<protein>
    <submittedName>
        <fullName evidence="3">Ras-related protein Rab-18</fullName>
    </submittedName>
</protein>
<dbReference type="Proteomes" id="UP000179807">
    <property type="component" value="Unassembled WGS sequence"/>
</dbReference>
<keyword evidence="1" id="KW-0547">Nucleotide-binding</keyword>
<keyword evidence="4" id="KW-1185">Reference proteome</keyword>
<dbReference type="PROSITE" id="PS51421">
    <property type="entry name" value="RAS"/>
    <property type="match status" value="1"/>
</dbReference>
<gene>
    <name evidence="3" type="primary">rab18</name>
    <name evidence="3" type="ORF">TRFO_21240</name>
</gene>
<dbReference type="PROSITE" id="PS51419">
    <property type="entry name" value="RAB"/>
    <property type="match status" value="1"/>
</dbReference>
<dbReference type="InterPro" id="IPR027417">
    <property type="entry name" value="P-loop_NTPase"/>
</dbReference>
<dbReference type="SMART" id="SM00174">
    <property type="entry name" value="RHO"/>
    <property type="match status" value="1"/>
</dbReference>
<dbReference type="PROSITE" id="PS51420">
    <property type="entry name" value="RHO"/>
    <property type="match status" value="1"/>
</dbReference>
<dbReference type="AlphaFoldDB" id="A0A1J4KE73"/>
<dbReference type="Gene3D" id="3.40.50.300">
    <property type="entry name" value="P-loop containing nucleotide triphosphate hydrolases"/>
    <property type="match status" value="1"/>
</dbReference>
<dbReference type="GeneID" id="94836549"/>
<dbReference type="NCBIfam" id="TIGR00231">
    <property type="entry name" value="small_GTP"/>
    <property type="match status" value="1"/>
</dbReference>
<reference evidence="3" key="1">
    <citation type="submission" date="2016-10" db="EMBL/GenBank/DDBJ databases">
        <authorList>
            <person name="Benchimol M."/>
            <person name="Almeida L.G."/>
            <person name="Vasconcelos A.T."/>
            <person name="Perreira-Neves A."/>
            <person name="Rosa I.A."/>
            <person name="Tasca T."/>
            <person name="Bogo M.R."/>
            <person name="de Souza W."/>
        </authorList>
    </citation>
    <scope>NUCLEOTIDE SEQUENCE [LARGE SCALE GENOMIC DNA]</scope>
    <source>
        <strain evidence="3">K</strain>
    </source>
</reference>
<dbReference type="InterPro" id="IPR001806">
    <property type="entry name" value="Small_GTPase"/>
</dbReference>
<dbReference type="CDD" id="cd00154">
    <property type="entry name" value="Rab"/>
    <property type="match status" value="1"/>
</dbReference>
<evidence type="ECO:0000256" key="2">
    <source>
        <dbReference type="SAM" id="MobiDB-lite"/>
    </source>
</evidence>
<dbReference type="PANTHER" id="PTHR47978">
    <property type="match status" value="1"/>
</dbReference>
<dbReference type="Pfam" id="PF00071">
    <property type="entry name" value="Ras"/>
    <property type="match status" value="1"/>
</dbReference>
<dbReference type="GO" id="GO:0003924">
    <property type="term" value="F:GTPase activity"/>
    <property type="evidence" value="ECO:0007669"/>
    <property type="project" value="InterPro"/>
</dbReference>
<dbReference type="OrthoDB" id="188276at2759"/>
<accession>A0A1J4KE73</accession>
<comment type="caution">
    <text evidence="3">The sequence shown here is derived from an EMBL/GenBank/DDBJ whole genome shotgun (WGS) entry which is preliminary data.</text>
</comment>